<dbReference type="GO" id="GO:0008270">
    <property type="term" value="F:zinc ion binding"/>
    <property type="evidence" value="ECO:0007669"/>
    <property type="project" value="UniProtKB-KW"/>
</dbReference>
<feature type="region of interest" description="Disordered" evidence="2">
    <location>
        <begin position="1"/>
        <end position="76"/>
    </location>
</feature>
<keyword evidence="5" id="KW-1185">Reference proteome</keyword>
<name>A0A9W7XDZ6_9POAL</name>
<sequence length="201" mass="21888">MESEIQLTTLQKSRSGSASSTGGDQKRAQQEGGEHSQPPPPKKSKPNQQFHQPQSFKSKQPGGQSSSASRPMGSQFLRPVPGKGLICFKCGKPHHSSECHFTRVCNRCGKDGHMSIVCKRNPDSIIKWQKYIASSVPSGSSHGSVPSVAATRGSVQMMATLTPYQQYPQQYVPLPPGYYWPPPQLPTPHVPHQLSAPHAPL</sequence>
<dbReference type="AlphaFoldDB" id="A0A9W7XDZ6"/>
<accession>A0A9W7XDZ6</accession>
<feature type="domain" description="CCHC-type" evidence="3">
    <location>
        <begin position="105"/>
        <end position="120"/>
    </location>
</feature>
<dbReference type="Gene3D" id="4.10.60.10">
    <property type="entry name" value="Zinc finger, CCHC-type"/>
    <property type="match status" value="1"/>
</dbReference>
<keyword evidence="1" id="KW-0862">Zinc</keyword>
<feature type="compositionally biased region" description="Polar residues" evidence="2">
    <location>
        <begin position="1"/>
        <end position="23"/>
    </location>
</feature>
<gene>
    <name evidence="4" type="ORF">BS78_K304000</name>
</gene>
<dbReference type="GO" id="GO:0003676">
    <property type="term" value="F:nucleic acid binding"/>
    <property type="evidence" value="ECO:0007669"/>
    <property type="project" value="InterPro"/>
</dbReference>
<keyword evidence="1" id="KW-0863">Zinc-finger</keyword>
<reference evidence="4 5" key="1">
    <citation type="submission" date="2022-10" db="EMBL/GenBank/DDBJ databases">
        <title>WGS assembly of Paspalum vaginatum 540-79.</title>
        <authorList>
            <person name="Sun G."/>
            <person name="Wase N."/>
            <person name="Shu S."/>
            <person name="Jenkins J."/>
            <person name="Zhou B."/>
            <person name="Torres-Rodriguez J."/>
            <person name="Chen C."/>
            <person name="Sandor L."/>
            <person name="Plott C."/>
            <person name="Yoshinga Y."/>
            <person name="Daum C."/>
            <person name="Qi P."/>
            <person name="Barry K."/>
            <person name="Lipzen A."/>
            <person name="Berry L."/>
            <person name="Pedersen C."/>
            <person name="Gottilla T."/>
            <person name="Foltz A."/>
            <person name="Yu H."/>
            <person name="O'Malley R."/>
            <person name="Zhang C."/>
            <person name="Devos K."/>
            <person name="Sigmon B."/>
            <person name="Yu B."/>
            <person name="Obata T."/>
            <person name="Schmutz J."/>
            <person name="Schnable J."/>
        </authorList>
    </citation>
    <scope>NUCLEOTIDE SEQUENCE [LARGE SCALE GENOMIC DNA]</scope>
    <source>
        <strain evidence="5">cv. 540-79</strain>
    </source>
</reference>
<comment type="caution">
    <text evidence="4">The sequence shown here is derived from an EMBL/GenBank/DDBJ whole genome shotgun (WGS) entry which is preliminary data.</text>
</comment>
<dbReference type="EMBL" id="MU629474">
    <property type="protein sequence ID" value="KAJ1256807.1"/>
    <property type="molecule type" value="Genomic_DNA"/>
</dbReference>
<feature type="compositionally biased region" description="Polar residues" evidence="2">
    <location>
        <begin position="50"/>
        <end position="69"/>
    </location>
</feature>
<proteinExistence type="predicted"/>
<evidence type="ECO:0000256" key="1">
    <source>
        <dbReference type="PROSITE-ProRule" id="PRU00047"/>
    </source>
</evidence>
<dbReference type="SMART" id="SM00343">
    <property type="entry name" value="ZnF_C2HC"/>
    <property type="match status" value="2"/>
</dbReference>
<dbReference type="Proteomes" id="UP001164776">
    <property type="component" value="Unassembled WGS sequence"/>
</dbReference>
<organism evidence="4 5">
    <name type="scientific">Paspalum vaginatum</name>
    <name type="common">seashore paspalum</name>
    <dbReference type="NCBI Taxonomy" id="158149"/>
    <lineage>
        <taxon>Eukaryota</taxon>
        <taxon>Viridiplantae</taxon>
        <taxon>Streptophyta</taxon>
        <taxon>Embryophyta</taxon>
        <taxon>Tracheophyta</taxon>
        <taxon>Spermatophyta</taxon>
        <taxon>Magnoliopsida</taxon>
        <taxon>Liliopsida</taxon>
        <taxon>Poales</taxon>
        <taxon>Poaceae</taxon>
        <taxon>PACMAD clade</taxon>
        <taxon>Panicoideae</taxon>
        <taxon>Andropogonodae</taxon>
        <taxon>Paspaleae</taxon>
        <taxon>Paspalinae</taxon>
        <taxon>Paspalum</taxon>
    </lineage>
</organism>
<evidence type="ECO:0000313" key="5">
    <source>
        <dbReference type="Proteomes" id="UP001164776"/>
    </source>
</evidence>
<protein>
    <recommendedName>
        <fullName evidence="3">CCHC-type domain-containing protein</fullName>
    </recommendedName>
</protein>
<dbReference type="PROSITE" id="PS50158">
    <property type="entry name" value="ZF_CCHC"/>
    <property type="match status" value="1"/>
</dbReference>
<dbReference type="InterPro" id="IPR001878">
    <property type="entry name" value="Znf_CCHC"/>
</dbReference>
<keyword evidence="1" id="KW-0479">Metal-binding</keyword>
<evidence type="ECO:0000256" key="2">
    <source>
        <dbReference type="SAM" id="MobiDB-lite"/>
    </source>
</evidence>
<evidence type="ECO:0000313" key="4">
    <source>
        <dbReference type="EMBL" id="KAJ1256807.1"/>
    </source>
</evidence>
<evidence type="ECO:0000259" key="3">
    <source>
        <dbReference type="PROSITE" id="PS50158"/>
    </source>
</evidence>
<feature type="compositionally biased region" description="Basic and acidic residues" evidence="2">
    <location>
        <begin position="24"/>
        <end position="34"/>
    </location>
</feature>